<dbReference type="Proteomes" id="UP000268535">
    <property type="component" value="Unassembled WGS sequence"/>
</dbReference>
<reference evidence="3 4" key="1">
    <citation type="journal article" date="2018" name="Nat. Microbiol.">
        <title>Leveraging single-cell genomics to expand the fungal tree of life.</title>
        <authorList>
            <person name="Ahrendt S.R."/>
            <person name="Quandt C.A."/>
            <person name="Ciobanu D."/>
            <person name="Clum A."/>
            <person name="Salamov A."/>
            <person name="Andreopoulos B."/>
            <person name="Cheng J.F."/>
            <person name="Woyke T."/>
            <person name="Pelin A."/>
            <person name="Henrissat B."/>
            <person name="Reynolds N.K."/>
            <person name="Benny G.L."/>
            <person name="Smith M.E."/>
            <person name="James T.Y."/>
            <person name="Grigoriev I.V."/>
        </authorList>
    </citation>
    <scope>NUCLEOTIDE SEQUENCE [LARGE SCALE GENOMIC DNA]</scope>
    <source>
        <strain evidence="3 4">ATCC 52028</strain>
    </source>
</reference>
<dbReference type="AlphaFoldDB" id="A0A4P9WV63"/>
<organism evidence="1 3">
    <name type="scientific">Caulochytrium protostelioides</name>
    <dbReference type="NCBI Taxonomy" id="1555241"/>
    <lineage>
        <taxon>Eukaryota</taxon>
        <taxon>Fungi</taxon>
        <taxon>Fungi incertae sedis</taxon>
        <taxon>Chytridiomycota</taxon>
        <taxon>Chytridiomycota incertae sedis</taxon>
        <taxon>Chytridiomycetes</taxon>
        <taxon>Caulochytriales</taxon>
        <taxon>Caulochytriaceae</taxon>
        <taxon>Caulochytrium</taxon>
    </lineage>
</organism>
<evidence type="ECO:0000313" key="3">
    <source>
        <dbReference type="Proteomes" id="UP000268535"/>
    </source>
</evidence>
<sequence length="441" mass="47156">MASPTNFRGLAVIRNTGQVLFYKSFKPEESLDTTLLASVVVSVTSAFRSLQTNDAVQEIALHRTKFVFRQVETYIFVAITDPALASSLVSGLLTSATALCTLLCGPPADWAADHVVFNGFQDILTPLFTHLETDLTRLTLGVKHAFMDASARERVSRLLSHIEARDHVLNKATMLLVGHTVLASRFTLAETRTLTTLYAARPLVASPSRHTATAVSIVPVYLRDSWAQLVGCRLHGEYTLLVAAHMDASIDLLHPVLEACWQQLVSGRLELPLEETPLPLRLFAKRETLGLIYHNLRTGAALCPVLRPASALQHAAIRAALAAHFTAASARFERQPGLSRICDVSEGGLYNYAVAEGPHRLFLVVSLEGSDGGLTADSVRDHGRPGPGGRGVGAFAGLDAMGGEMSGGARGLADPVMGSGGSLDAVSAIADDVLRNIKAII</sequence>
<evidence type="ECO:0000313" key="4">
    <source>
        <dbReference type="Proteomes" id="UP000274922"/>
    </source>
</evidence>
<name>A0A4P9WV63_9FUNG</name>
<accession>A0A4P9WV63</accession>
<reference evidence="2" key="2">
    <citation type="submission" date="2018-04" db="EMBL/GenBank/DDBJ databases">
        <title>Leveraging single-cell genomics to expand the Fungal Tree of Life.</title>
        <authorList>
            <consortium name="DOE Joint Genome Institute"/>
            <person name="Ahrendt S.R."/>
            <person name="Quandt C.A."/>
            <person name="Ciobanu D."/>
            <person name="Clum A."/>
            <person name="Salamov A."/>
            <person name="Andreopoulos B."/>
            <person name="Cheng J.-F."/>
            <person name="Woyke T."/>
            <person name="Pelin A."/>
            <person name="Henrissat B."/>
            <person name="Benny G.L."/>
            <person name="Smith M.E."/>
            <person name="James T.Y."/>
            <person name="Grigoriev I.V."/>
        </authorList>
    </citation>
    <scope>NUCLEOTIDE SEQUENCE</scope>
    <source>
        <strain evidence="2">ATCC 52028</strain>
    </source>
</reference>
<gene>
    <name evidence="1" type="ORF">CAUPRSCDRAFT_11118</name>
    <name evidence="2" type="ORF">CXG81DRAFT_18332</name>
</gene>
<proteinExistence type="predicted"/>
<reference evidence="1" key="3">
    <citation type="submission" date="2018-08" db="EMBL/GenBank/DDBJ databases">
        <title>Leveraging single-cell genomics to expand the Fungal Tree of Life.</title>
        <authorList>
            <consortium name="DOE Joint Genome Institute"/>
            <person name="Ahrendt S.R."/>
            <person name="Quandt C.A."/>
            <person name="Ciobanu D."/>
            <person name="Clum A."/>
            <person name="Salamov A."/>
            <person name="Andreopoulos B."/>
            <person name="Cheng J.-F."/>
            <person name="Woyke T."/>
            <person name="Pelin A."/>
            <person name="Henrissat B."/>
            <person name="Reynolds N."/>
            <person name="Benny G.L."/>
            <person name="Smith M.E."/>
            <person name="James T.Y."/>
            <person name="Grigoriev I.V."/>
        </authorList>
    </citation>
    <scope>NUCLEOTIDE SEQUENCE</scope>
    <source>
        <strain evidence="1">ATCC 52028</strain>
    </source>
</reference>
<dbReference type="EMBL" id="ML014156">
    <property type="protein sequence ID" value="RKP01976.1"/>
    <property type="molecule type" value="Genomic_DNA"/>
</dbReference>
<evidence type="ECO:0000313" key="1">
    <source>
        <dbReference type="EMBL" id="RKO97199.1"/>
    </source>
</evidence>
<dbReference type="Proteomes" id="UP000274922">
    <property type="component" value="Unassembled WGS sequence"/>
</dbReference>
<evidence type="ECO:0000313" key="2">
    <source>
        <dbReference type="EMBL" id="RKP01976.1"/>
    </source>
</evidence>
<dbReference type="OrthoDB" id="2121345at2759"/>
<protein>
    <submittedName>
        <fullName evidence="1">Uncharacterized protein</fullName>
    </submittedName>
</protein>
<keyword evidence="4" id="KW-1185">Reference proteome</keyword>
<dbReference type="EMBL" id="ML009367">
    <property type="protein sequence ID" value="RKO97199.1"/>
    <property type="molecule type" value="Genomic_DNA"/>
</dbReference>